<protein>
    <recommendedName>
        <fullName evidence="4">Alpha-ketoglutarate-dependent dioxygenase AlkB-like domain-containing protein</fullName>
    </recommendedName>
</protein>
<evidence type="ECO:0008006" key="4">
    <source>
        <dbReference type="Google" id="ProtNLM"/>
    </source>
</evidence>
<dbReference type="InterPro" id="IPR037151">
    <property type="entry name" value="AlkB-like_sf"/>
</dbReference>
<gene>
    <name evidence="2" type="ORF">Bca52824_079246</name>
</gene>
<organism evidence="2 3">
    <name type="scientific">Brassica carinata</name>
    <name type="common">Ethiopian mustard</name>
    <name type="synonym">Abyssinian cabbage</name>
    <dbReference type="NCBI Taxonomy" id="52824"/>
    <lineage>
        <taxon>Eukaryota</taxon>
        <taxon>Viridiplantae</taxon>
        <taxon>Streptophyta</taxon>
        <taxon>Embryophyta</taxon>
        <taxon>Tracheophyta</taxon>
        <taxon>Spermatophyta</taxon>
        <taxon>Magnoliopsida</taxon>
        <taxon>eudicotyledons</taxon>
        <taxon>Gunneridae</taxon>
        <taxon>Pentapetalae</taxon>
        <taxon>rosids</taxon>
        <taxon>malvids</taxon>
        <taxon>Brassicales</taxon>
        <taxon>Brassicaceae</taxon>
        <taxon>Brassiceae</taxon>
        <taxon>Brassica</taxon>
    </lineage>
</organism>
<comment type="caution">
    <text evidence="2">The sequence shown here is derived from an EMBL/GenBank/DDBJ whole genome shotgun (WGS) entry which is preliminary data.</text>
</comment>
<dbReference type="EMBL" id="JAAMPC010000015">
    <property type="protein sequence ID" value="KAG2259952.1"/>
    <property type="molecule type" value="Genomic_DNA"/>
</dbReference>
<name>A0A8X7TZ55_BRACI</name>
<dbReference type="Gene3D" id="2.60.120.590">
    <property type="entry name" value="Alpha-ketoglutarate-dependent dioxygenase AlkB-like"/>
    <property type="match status" value="1"/>
</dbReference>
<accession>A0A8X7TZ55</accession>
<evidence type="ECO:0000313" key="2">
    <source>
        <dbReference type="EMBL" id="KAG2259952.1"/>
    </source>
</evidence>
<dbReference type="AlphaFoldDB" id="A0A8X7TZ55"/>
<evidence type="ECO:0000256" key="1">
    <source>
        <dbReference type="ARBA" id="ARBA00007879"/>
    </source>
</evidence>
<proteinExistence type="inferred from homology"/>
<reference evidence="2 3" key="1">
    <citation type="submission" date="2020-02" db="EMBL/GenBank/DDBJ databases">
        <authorList>
            <person name="Ma Q."/>
            <person name="Huang Y."/>
            <person name="Song X."/>
            <person name="Pei D."/>
        </authorList>
    </citation>
    <scope>NUCLEOTIDE SEQUENCE [LARGE SCALE GENOMIC DNA]</scope>
    <source>
        <strain evidence="2">Sxm20200214</strain>
        <tissue evidence="2">Leaf</tissue>
    </source>
</reference>
<dbReference type="Proteomes" id="UP000886595">
    <property type="component" value="Unassembled WGS sequence"/>
</dbReference>
<sequence length="92" mass="10555">MSYFPVKEDPPHAMYLRSGDVVLMAGGARECFHAKPYFICNHQLTSFFFYSFTRKNLQFLLFSPPVWSVMISVDPVGQEILRSSPLLLLPIL</sequence>
<comment type="similarity">
    <text evidence="1">Belongs to the alkB family.</text>
</comment>
<evidence type="ECO:0000313" key="3">
    <source>
        <dbReference type="Proteomes" id="UP000886595"/>
    </source>
</evidence>
<keyword evidence="3" id="KW-1185">Reference proteome</keyword>